<accession>A0AAD7V6N1</accession>
<comment type="caution">
    <text evidence="1">The sequence shown here is derived from an EMBL/GenBank/DDBJ whole genome shotgun (WGS) entry which is preliminary data.</text>
</comment>
<evidence type="ECO:0000313" key="1">
    <source>
        <dbReference type="EMBL" id="KAJ8659491.1"/>
    </source>
</evidence>
<protein>
    <submittedName>
        <fullName evidence="1">Uncharacterized protein</fullName>
    </submittedName>
</protein>
<dbReference type="Proteomes" id="UP001234581">
    <property type="component" value="Unassembled WGS sequence"/>
</dbReference>
<reference evidence="1 2" key="1">
    <citation type="submission" date="2023-03" db="EMBL/GenBank/DDBJ databases">
        <title>Genome sequence of Lichtheimia ornata CBS 291.66.</title>
        <authorList>
            <person name="Mohabir J.T."/>
            <person name="Shea T.P."/>
            <person name="Kurbessoian T."/>
            <person name="Berby B."/>
            <person name="Fontaine J."/>
            <person name="Livny J."/>
            <person name="Gnirke A."/>
            <person name="Stajich J.E."/>
            <person name="Cuomo C.A."/>
        </authorList>
    </citation>
    <scope>NUCLEOTIDE SEQUENCE [LARGE SCALE GENOMIC DNA]</scope>
    <source>
        <strain evidence="1">CBS 291.66</strain>
    </source>
</reference>
<keyword evidence="2" id="KW-1185">Reference proteome</keyword>
<evidence type="ECO:0000313" key="2">
    <source>
        <dbReference type="Proteomes" id="UP001234581"/>
    </source>
</evidence>
<sequence>MRTLVFTLDNGNLNSHEVRVFCAAAMNAAPSSVEFPQVAEIHVNGTSGNLYTIKKHKEYTGHRPCGQCYVMVEPRIKTDQLLQPIY</sequence>
<name>A0AAD7V6N1_9FUNG</name>
<dbReference type="EMBL" id="JARTCD010000018">
    <property type="protein sequence ID" value="KAJ8659491.1"/>
    <property type="molecule type" value="Genomic_DNA"/>
</dbReference>
<dbReference type="RefSeq" id="XP_058344404.1">
    <property type="nucleotide sequence ID" value="XM_058484905.1"/>
</dbReference>
<gene>
    <name evidence="1" type="ORF">O0I10_004856</name>
</gene>
<dbReference type="GeneID" id="83212269"/>
<proteinExistence type="predicted"/>
<organism evidence="1 2">
    <name type="scientific">Lichtheimia ornata</name>
    <dbReference type="NCBI Taxonomy" id="688661"/>
    <lineage>
        <taxon>Eukaryota</taxon>
        <taxon>Fungi</taxon>
        <taxon>Fungi incertae sedis</taxon>
        <taxon>Mucoromycota</taxon>
        <taxon>Mucoromycotina</taxon>
        <taxon>Mucoromycetes</taxon>
        <taxon>Mucorales</taxon>
        <taxon>Lichtheimiaceae</taxon>
        <taxon>Lichtheimia</taxon>
    </lineage>
</organism>
<dbReference type="AlphaFoldDB" id="A0AAD7V6N1"/>